<reference evidence="15" key="1">
    <citation type="submission" date="2015-09" db="EMBL/GenBank/DDBJ databases">
        <title>Prevalence of NDMs in South Africa.</title>
        <authorList>
            <person name="Osei Sekyere J."/>
            <person name="Govinden U."/>
            <person name="Essack S."/>
            <person name="Haldorsen B."/>
            <person name="Samuelsen O."/>
            <person name="Aasnaes B."/>
            <person name="Sundsfjord A."/>
        </authorList>
    </citation>
    <scope>NUCLEOTIDE SEQUENCE [LARGE SCALE GENOMIC DNA]</scope>
    <source>
        <strain evidence="15">ST62:944112508</strain>
    </source>
</reference>
<evidence type="ECO:0000313" key="11">
    <source>
        <dbReference type="EMBL" id="KPR47750.1"/>
    </source>
</evidence>
<reference evidence="13" key="7">
    <citation type="journal article" date="2021" name="Microb. Genom.">
        <title>A genomic epidemiological study shows that prevalence of antimicrobial resistance in Enterobacterales is associated with the livestock host, as well as antimicrobial usage.</title>
        <authorList>
            <person name="AbuOun M."/>
            <person name="Jones H."/>
            <person name="Stubberfield E."/>
            <person name="Gilson D."/>
            <person name="Shaw L.P."/>
            <person name="Hubbard A.T.M."/>
            <person name="Chau K.K."/>
            <person name="Sebra R."/>
            <person name="Peto T.E.A."/>
            <person name="Crook D.W."/>
            <person name="Read D.S."/>
            <person name="Gweon H.S."/>
            <person name="Walker A.S."/>
            <person name="Stoesser N."/>
            <person name="Smith R.P."/>
            <person name="Anjum M.F."/>
            <person name="On Behalf Of The Rehab Consortium."/>
        </authorList>
    </citation>
    <scope>NUCLEOTIDE SEQUENCE</scope>
    <source>
        <strain evidence="13">RHBSTW-00370</strain>
    </source>
</reference>
<dbReference type="SUPFAM" id="SSF54862">
    <property type="entry name" value="4Fe-4S ferredoxins"/>
    <property type="match status" value="1"/>
</dbReference>
<dbReference type="EMBL" id="CP056573">
    <property type="protein sequence ID" value="QLV31638.1"/>
    <property type="molecule type" value="Genomic_DNA"/>
</dbReference>
<reference evidence="6" key="8">
    <citation type="submission" date="2022-05" db="EMBL/GenBank/DDBJ databases">
        <authorList>
            <person name="Alioto T."/>
            <person name="Alioto T."/>
            <person name="Gomez Garrido J."/>
        </authorList>
    </citation>
    <scope>NUCLEOTIDE SEQUENCE</scope>
    <source>
        <strain evidence="6">112</strain>
    </source>
</reference>
<evidence type="ECO:0000313" key="6">
    <source>
        <dbReference type="EMBL" id="CAH6604900.1"/>
    </source>
</evidence>
<keyword evidence="18" id="KW-1185">Reference proteome</keyword>
<protein>
    <submittedName>
        <fullName evidence="9">4Fe-4S dicluster domain-containing protein</fullName>
    </submittedName>
    <submittedName>
        <fullName evidence="6">Anaerobic dimethyl sulfoxide reductase chain B</fullName>
    </submittedName>
    <submittedName>
        <fullName evidence="11">DMSO reductase</fullName>
    </submittedName>
</protein>
<dbReference type="InterPro" id="IPR017900">
    <property type="entry name" value="4Fe4S_Fe_S_CS"/>
</dbReference>
<evidence type="ECO:0000313" key="12">
    <source>
        <dbReference type="EMBL" id="OYQ99477.1"/>
    </source>
</evidence>
<dbReference type="EMBL" id="ABOSXX010000005">
    <property type="protein sequence ID" value="ELV3679366.1"/>
    <property type="molecule type" value="Genomic_DNA"/>
</dbReference>
<evidence type="ECO:0000256" key="1">
    <source>
        <dbReference type="ARBA" id="ARBA00022485"/>
    </source>
</evidence>
<dbReference type="EMBL" id="DAESCB010000002">
    <property type="protein sequence ID" value="HBH7040842.1"/>
    <property type="molecule type" value="Genomic_DNA"/>
</dbReference>
<keyword evidence="1" id="KW-0004">4Fe-4S</keyword>
<proteinExistence type="predicted"/>
<keyword evidence="3" id="KW-0408">Iron</keyword>
<dbReference type="Proteomes" id="UP000512222">
    <property type="component" value="Chromosome"/>
</dbReference>
<keyword evidence="2" id="KW-0479">Metal-binding</keyword>
<dbReference type="GeneID" id="89549974"/>
<dbReference type="EMBL" id="OW995941">
    <property type="protein sequence ID" value="CAH6604900.1"/>
    <property type="molecule type" value="Genomic_DNA"/>
</dbReference>
<dbReference type="Pfam" id="PF13247">
    <property type="entry name" value="Fer4_11"/>
    <property type="match status" value="1"/>
</dbReference>
<dbReference type="GO" id="GO:0046872">
    <property type="term" value="F:metal ion binding"/>
    <property type="evidence" value="ECO:0007669"/>
    <property type="project" value="UniProtKB-KW"/>
</dbReference>
<reference evidence="17" key="5">
    <citation type="submission" date="2020-06" db="EMBL/GenBank/DDBJ databases">
        <title>REHAB project genomes.</title>
        <authorList>
            <person name="Shaw L.P."/>
        </authorList>
    </citation>
    <scope>NUCLEOTIDE SEQUENCE [LARGE SCALE GENOMIC DNA]</scope>
    <source>
        <strain evidence="17">RHBSTW-00370</strain>
    </source>
</reference>
<dbReference type="AlphaFoldDB" id="A0A0D7LQ47"/>
<dbReference type="InterPro" id="IPR017896">
    <property type="entry name" value="4Fe4S_Fe-S-bd"/>
</dbReference>
<name>A0A0D7LQ47_CITFR</name>
<reference evidence="9" key="6">
    <citation type="submission" date="2020-09" db="EMBL/GenBank/DDBJ databases">
        <authorList>
            <consortium name="NCBI Pathogen Detection Project"/>
        </authorList>
    </citation>
    <scope>NUCLEOTIDE SEQUENCE</scope>
    <source>
        <strain evidence="10">91871</strain>
        <strain evidence="9">O50</strain>
    </source>
</reference>
<gene>
    <name evidence="6" type="ORF">AI2935V1_3538</name>
    <name evidence="11" type="ORF">AN672_26425</name>
    <name evidence="12" type="ORF">B9P89_21415</name>
    <name evidence="13" type="ORF">HV178_17410</name>
    <name evidence="9" type="ORF">I9Y29_000679</name>
    <name evidence="10" type="ORF">KV121_000856</name>
    <name evidence="14" type="ORF">O4000_17185</name>
    <name evidence="8" type="ORF">PQQ21_000953</name>
    <name evidence="7" type="ORF">SGX49_001774</name>
</gene>
<dbReference type="EMBL" id="ABKLER030000003">
    <property type="protein sequence ID" value="EMN4143746.1"/>
    <property type="molecule type" value="Genomic_DNA"/>
</dbReference>
<evidence type="ECO:0000313" key="15">
    <source>
        <dbReference type="Proteomes" id="UP000050520"/>
    </source>
</evidence>
<dbReference type="Proteomes" id="UP000855471">
    <property type="component" value="Unassembled WGS sequence"/>
</dbReference>
<evidence type="ECO:0000256" key="4">
    <source>
        <dbReference type="ARBA" id="ARBA00023014"/>
    </source>
</evidence>
<evidence type="ECO:0000313" key="7">
    <source>
        <dbReference type="EMBL" id="ELV3679366.1"/>
    </source>
</evidence>
<reference evidence="11 15" key="2">
    <citation type="journal article" date="2017" name="PLoS ONE">
        <title>Genomic and phenotypic characterisation of fluoroquinolone resistance mechanisms in Enterobacteriaceae in Durban, South Africa.</title>
        <authorList>
            <person name="Osei Sekyere J."/>
            <person name="Amoako D.G."/>
        </authorList>
    </citation>
    <scope>NUCLEOTIDE SEQUENCE [LARGE SCALE GENOMIC DNA]</scope>
    <source>
        <strain evidence="11 15">ST62:944112508</strain>
    </source>
</reference>
<evidence type="ECO:0000259" key="5">
    <source>
        <dbReference type="PROSITE" id="PS51379"/>
    </source>
</evidence>
<dbReference type="Pfam" id="PF12837">
    <property type="entry name" value="Fer4_6"/>
    <property type="match status" value="1"/>
</dbReference>
<dbReference type="Proteomes" id="UP000050520">
    <property type="component" value="Unassembled WGS sequence"/>
</dbReference>
<evidence type="ECO:0000313" key="18">
    <source>
        <dbReference type="Proteomes" id="UP001164536"/>
    </source>
</evidence>
<evidence type="ECO:0000313" key="10">
    <source>
        <dbReference type="EMBL" id="HBH7040842.1"/>
    </source>
</evidence>
<feature type="domain" description="4Fe-4S ferredoxin-type" evidence="5">
    <location>
        <begin position="48"/>
        <end position="79"/>
    </location>
</feature>
<dbReference type="OrthoDB" id="9779457at2"/>
<reference evidence="14" key="9">
    <citation type="submission" date="2022-12" db="EMBL/GenBank/DDBJ databases">
        <title>2953647.</title>
        <authorList>
            <person name="Hergert J."/>
            <person name="Casey R."/>
            <person name="Wagner J."/>
            <person name="Young E.L."/>
            <person name="Oakeson K.F."/>
        </authorList>
    </citation>
    <scope>NUCLEOTIDE SEQUENCE</scope>
    <source>
        <strain evidence="14">2953647</strain>
    </source>
</reference>
<dbReference type="GO" id="GO:0051539">
    <property type="term" value="F:4 iron, 4 sulfur cluster binding"/>
    <property type="evidence" value="ECO:0007669"/>
    <property type="project" value="UniProtKB-KW"/>
</dbReference>
<dbReference type="PROSITE" id="PS51379">
    <property type="entry name" value="4FE4S_FER_2"/>
    <property type="match status" value="3"/>
</dbReference>
<dbReference type="PANTHER" id="PTHR43177">
    <property type="entry name" value="PROTEIN NRFC"/>
    <property type="match status" value="1"/>
</dbReference>
<accession>A0A0D7LQ47</accession>
<evidence type="ECO:0000313" key="16">
    <source>
        <dbReference type="Proteomes" id="UP000215827"/>
    </source>
</evidence>
<feature type="domain" description="4Fe-4S ferredoxin-type" evidence="5">
    <location>
        <begin position="80"/>
        <end position="109"/>
    </location>
</feature>
<dbReference type="EMBL" id="LJEB01000177">
    <property type="protein sequence ID" value="KPR47750.1"/>
    <property type="molecule type" value="Genomic_DNA"/>
</dbReference>
<evidence type="ECO:0000313" key="17">
    <source>
        <dbReference type="Proteomes" id="UP000512222"/>
    </source>
</evidence>
<feature type="domain" description="4Fe-4S ferredoxin-type" evidence="5">
    <location>
        <begin position="3"/>
        <end position="33"/>
    </location>
</feature>
<dbReference type="CDD" id="cd16371">
    <property type="entry name" value="DMSOR_beta_like"/>
    <property type="match status" value="1"/>
</dbReference>
<dbReference type="Proteomes" id="UP001279522">
    <property type="component" value="Unassembled WGS sequence"/>
</dbReference>
<evidence type="ECO:0000256" key="3">
    <source>
        <dbReference type="ARBA" id="ARBA00023004"/>
    </source>
</evidence>
<reference evidence="9" key="4">
    <citation type="journal article" date="2018" name="Genome Biol.">
        <title>SKESA: strategic k-mer extension for scrupulous assemblies.</title>
        <authorList>
            <person name="Souvorov A."/>
            <person name="Agarwala R."/>
            <person name="Lipman D.J."/>
        </authorList>
    </citation>
    <scope>NUCLEOTIDE SEQUENCE</scope>
    <source>
        <strain evidence="10">91871</strain>
        <strain evidence="9">O50</strain>
    </source>
</reference>
<dbReference type="PROSITE" id="PS00198">
    <property type="entry name" value="4FE4S_FER_1"/>
    <property type="match status" value="1"/>
</dbReference>
<dbReference type="Proteomes" id="UP000885148">
    <property type="component" value="Unassembled WGS sequence"/>
</dbReference>
<evidence type="ECO:0000313" key="13">
    <source>
        <dbReference type="EMBL" id="QLV31638.1"/>
    </source>
</evidence>
<dbReference type="PANTHER" id="PTHR43177:SF9">
    <property type="entry name" value="PROTEIN NRFC"/>
    <property type="match status" value="1"/>
</dbReference>
<dbReference type="EMBL" id="DACSXJ010000002">
    <property type="protein sequence ID" value="HAT3896282.1"/>
    <property type="molecule type" value="Genomic_DNA"/>
</dbReference>
<dbReference type="Gene3D" id="3.30.70.20">
    <property type="match status" value="2"/>
</dbReference>
<dbReference type="RefSeq" id="WP_003022094.1">
    <property type="nucleotide sequence ID" value="NZ_AP028314.1"/>
</dbReference>
<dbReference type="EMBL" id="CP114564">
    <property type="protein sequence ID" value="WAZ56019.1"/>
    <property type="molecule type" value="Genomic_DNA"/>
</dbReference>
<evidence type="ECO:0000313" key="14">
    <source>
        <dbReference type="EMBL" id="WAZ56019.1"/>
    </source>
</evidence>
<dbReference type="InterPro" id="IPR050954">
    <property type="entry name" value="ET_IronSulfur_Cluster-Binding"/>
</dbReference>
<evidence type="ECO:0000313" key="8">
    <source>
        <dbReference type="EMBL" id="EMN4143746.1"/>
    </source>
</evidence>
<keyword evidence="4" id="KW-0411">Iron-sulfur</keyword>
<sequence length="185" mass="20883">MRRAFLVNSDKCIGCRGCAMACKSFNQLEPERFWRYVYPLDKEIYPHEERAFYSLACNHCENPACLAACPVEAYTKREDGVVVHNPERCIGCKNCIRNCPYGAPRFNEETKKAEKCSMCYERLDVGMQPACVNACPVGALTLIDLDADPIPDNAVQYPPGFPRMPQLNPGTRFILARQPKQPEGK</sequence>
<dbReference type="Proteomes" id="UP000215827">
    <property type="component" value="Unassembled WGS sequence"/>
</dbReference>
<dbReference type="Proteomes" id="UP001164536">
    <property type="component" value="Chromosome"/>
</dbReference>
<dbReference type="EMBL" id="NEFA01000032">
    <property type="protein sequence ID" value="OYQ99477.1"/>
    <property type="molecule type" value="Genomic_DNA"/>
</dbReference>
<evidence type="ECO:0000256" key="2">
    <source>
        <dbReference type="ARBA" id="ARBA00022723"/>
    </source>
</evidence>
<dbReference type="Proteomes" id="UP000789647">
    <property type="component" value="Chromosome"/>
</dbReference>
<evidence type="ECO:0000313" key="9">
    <source>
        <dbReference type="EMBL" id="HAT3896282.1"/>
    </source>
</evidence>
<reference evidence="8" key="10">
    <citation type="submission" date="2024-02" db="EMBL/GenBank/DDBJ databases">
        <authorList>
            <consortium name="Clinical and Environmental Microbiology Branch: Whole genome sequencing antimicrobial resistance pathogens in the healthcare setting"/>
        </authorList>
    </citation>
    <scope>NUCLEOTIDE SEQUENCE</scope>
    <source>
        <strain evidence="8">2023GN-00102</strain>
        <strain evidence="7">2023GN-00287</strain>
    </source>
</reference>
<organism evidence="9">
    <name type="scientific">Citrobacter freundii</name>
    <dbReference type="NCBI Taxonomy" id="546"/>
    <lineage>
        <taxon>Bacteria</taxon>
        <taxon>Pseudomonadati</taxon>
        <taxon>Pseudomonadota</taxon>
        <taxon>Gammaproteobacteria</taxon>
        <taxon>Enterobacterales</taxon>
        <taxon>Enterobacteriaceae</taxon>
        <taxon>Citrobacter</taxon>
        <taxon>Citrobacter freundii complex</taxon>
    </lineage>
</organism>
<reference evidence="12 16" key="3">
    <citation type="submission" date="2017-04" db="EMBL/GenBank/DDBJ databases">
        <title>Emergence of KPC-2-producing Citrobacter isolates from sediments of a Chinese river.</title>
        <authorList>
            <person name="Zheng B."/>
        </authorList>
    </citation>
    <scope>NUCLEOTIDE SEQUENCE [LARGE SCALE GENOMIC DNA]</scope>
    <source>
        <strain evidence="12 16">C191</strain>
    </source>
</reference>